<dbReference type="OrthoDB" id="2731238at2"/>
<dbReference type="GeneID" id="96597529"/>
<name>A0A0K9FAJ5_9BACI</name>
<evidence type="ECO:0000313" key="2">
    <source>
        <dbReference type="Proteomes" id="UP000037326"/>
    </source>
</evidence>
<protein>
    <submittedName>
        <fullName evidence="1">Replication initiation protein</fullName>
    </submittedName>
</protein>
<dbReference type="RefSeq" id="WP_049664057.1">
    <property type="nucleotide sequence ID" value="NZ_LFXJ01000005.1"/>
</dbReference>
<gene>
    <name evidence="1" type="ORF">ACZ11_04290</name>
</gene>
<accession>A0A0K9FAJ5</accession>
<comment type="caution">
    <text evidence="1">The sequence shown here is derived from an EMBL/GenBank/DDBJ whole genome shotgun (WGS) entry which is preliminary data.</text>
</comment>
<organism evidence="1 2">
    <name type="scientific">Lysinibacillus xylanilyticus</name>
    <dbReference type="NCBI Taxonomy" id="582475"/>
    <lineage>
        <taxon>Bacteria</taxon>
        <taxon>Bacillati</taxon>
        <taxon>Bacillota</taxon>
        <taxon>Bacilli</taxon>
        <taxon>Bacillales</taxon>
        <taxon>Bacillaceae</taxon>
        <taxon>Lysinibacillus</taxon>
    </lineage>
</organism>
<dbReference type="PATRIC" id="fig|582475.4.peg.273"/>
<dbReference type="Proteomes" id="UP000037326">
    <property type="component" value="Unassembled WGS sequence"/>
</dbReference>
<reference evidence="2" key="1">
    <citation type="submission" date="2015-07" db="EMBL/GenBank/DDBJ databases">
        <authorList>
            <consortium name="Consortium for Microbial Forensics and Genomics (microFORGE)"/>
            <person name="Knight B.M."/>
            <person name="Roberts D.P."/>
            <person name="Lin D."/>
            <person name="Hari K."/>
            <person name="Fletcher J."/>
            <person name="Melcher U."/>
            <person name="Blagden T."/>
            <person name="Winegar R.A."/>
        </authorList>
    </citation>
    <scope>NUCLEOTIDE SEQUENCE [LARGE SCALE GENOMIC DNA]</scope>
    <source>
        <strain evidence="2">DSM 23493</strain>
    </source>
</reference>
<sequence>MMKLNVSIDKFTMEYKDVPHGAFLRLYMMIMVTMGYKVKMKYGYEGALYVYELHIKKDEKVYMHIYYRNFNEITGHMYTLRIETRPEHYAHFSEILEFIRKRAKRINFVSCDVAYDIPTKLENVVVIPIDVRRKMSHCETTRYFGEGYQRKQNGYCRIYDKRLELFRNKGIYLENDLSRIEVVYKPDEKIELKDIERHSPKQNKQYFAAVIIDWQALEKKEIERVINLRDGKDMYTQYIRRAIKKPLANQYRVDFDELAGAVWKQLIDEPCSMILGVA</sequence>
<dbReference type="EMBL" id="LFXJ01000005">
    <property type="protein sequence ID" value="KMY31465.1"/>
    <property type="molecule type" value="Genomic_DNA"/>
</dbReference>
<dbReference type="AlphaFoldDB" id="A0A0K9FAJ5"/>
<proteinExistence type="predicted"/>
<evidence type="ECO:0000313" key="1">
    <source>
        <dbReference type="EMBL" id="KMY31465.1"/>
    </source>
</evidence>